<dbReference type="STRING" id="1396821.SAMN05444515_11541"/>
<dbReference type="InterPro" id="IPR036388">
    <property type="entry name" value="WH-like_DNA-bd_sf"/>
</dbReference>
<protein>
    <submittedName>
        <fullName evidence="8">Molybdate transport system regulatory protein</fullName>
    </submittedName>
</protein>
<comment type="similarity">
    <text evidence="1 5">Belongs to the ModE family.</text>
</comment>
<dbReference type="Pfam" id="PF00126">
    <property type="entry name" value="HTH_1"/>
    <property type="match status" value="1"/>
</dbReference>
<evidence type="ECO:0000256" key="6">
    <source>
        <dbReference type="PIRSR" id="PIRSR005763-1"/>
    </source>
</evidence>
<dbReference type="InterPro" id="IPR051815">
    <property type="entry name" value="Molybdate_resp_trans_reg"/>
</dbReference>
<dbReference type="NCBIfam" id="TIGR00637">
    <property type="entry name" value="ModE_repress"/>
    <property type="match status" value="1"/>
</dbReference>
<evidence type="ECO:0000256" key="3">
    <source>
        <dbReference type="ARBA" id="ARBA00022505"/>
    </source>
</evidence>
<evidence type="ECO:0000256" key="4">
    <source>
        <dbReference type="ARBA" id="ARBA00022737"/>
    </source>
</evidence>
<dbReference type="InterPro" id="IPR005116">
    <property type="entry name" value="Transp-assoc_OB_typ1"/>
</dbReference>
<reference evidence="9" key="1">
    <citation type="submission" date="2016-10" db="EMBL/GenBank/DDBJ databases">
        <authorList>
            <person name="Varghese N."/>
            <person name="Submissions S."/>
        </authorList>
    </citation>
    <scope>NUCLEOTIDE SEQUENCE [LARGE SCALE GENOMIC DNA]</scope>
    <source>
        <strain evidence="9">DSM 241</strain>
    </source>
</reference>
<dbReference type="InterPro" id="IPR003725">
    <property type="entry name" value="ModE-bd_N"/>
</dbReference>
<dbReference type="GO" id="GO:0030151">
    <property type="term" value="F:molybdenum ion binding"/>
    <property type="evidence" value="ECO:0007669"/>
    <property type="project" value="UniProtKB-UniRule"/>
</dbReference>
<dbReference type="PANTHER" id="PTHR30432">
    <property type="entry name" value="TRANSCRIPTIONAL REGULATOR MODE"/>
    <property type="match status" value="1"/>
</dbReference>
<proteinExistence type="inferred from homology"/>
<evidence type="ECO:0000313" key="8">
    <source>
        <dbReference type="EMBL" id="SEL39934.1"/>
    </source>
</evidence>
<keyword evidence="4" id="KW-0677">Repeat</keyword>
<dbReference type="PIRSF" id="PIRSF005763">
    <property type="entry name" value="Txn_reg_ModE"/>
    <property type="match status" value="1"/>
</dbReference>
<dbReference type="InterPro" id="IPR036390">
    <property type="entry name" value="WH_DNA-bd_sf"/>
</dbReference>
<accession>A0A1H7PX14</accession>
<keyword evidence="9" id="KW-1185">Reference proteome</keyword>
<dbReference type="NCBIfam" id="TIGR00638">
    <property type="entry name" value="Mop"/>
    <property type="match status" value="2"/>
</dbReference>
<evidence type="ECO:0000256" key="5">
    <source>
        <dbReference type="PIRNR" id="PIRNR005763"/>
    </source>
</evidence>
<organism evidence="8 9">
    <name type="scientific">Ectothiorhodospira marina</name>
    <dbReference type="NCBI Taxonomy" id="1396821"/>
    <lineage>
        <taxon>Bacteria</taxon>
        <taxon>Pseudomonadati</taxon>
        <taxon>Pseudomonadota</taxon>
        <taxon>Gammaproteobacteria</taxon>
        <taxon>Chromatiales</taxon>
        <taxon>Ectothiorhodospiraceae</taxon>
        <taxon>Ectothiorhodospira</taxon>
    </lineage>
</organism>
<keyword evidence="3 5" id="KW-0500">Molybdenum</keyword>
<feature type="domain" description="Mop" evidence="7">
    <location>
        <begin position="125"/>
        <end position="191"/>
    </location>
</feature>
<dbReference type="InterPro" id="IPR016462">
    <property type="entry name" value="ModE"/>
</dbReference>
<feature type="region of interest" description="Required for dimer formation and molybdate binding" evidence="6">
    <location>
        <begin position="126"/>
        <end position="134"/>
    </location>
</feature>
<dbReference type="InterPro" id="IPR008995">
    <property type="entry name" value="Mo/tungstate-bd_C_term_dom"/>
</dbReference>
<dbReference type="OrthoDB" id="9800709at2"/>
<dbReference type="RefSeq" id="WP_090254825.1">
    <property type="nucleotide sequence ID" value="NZ_FOAA01000015.1"/>
</dbReference>
<dbReference type="Pfam" id="PF03459">
    <property type="entry name" value="TOBE"/>
    <property type="match status" value="2"/>
</dbReference>
<dbReference type="PANTHER" id="PTHR30432:SF1">
    <property type="entry name" value="DNA-BINDING TRANSCRIPTIONAL DUAL REGULATOR MODE"/>
    <property type="match status" value="1"/>
</dbReference>
<feature type="domain" description="Mop" evidence="7">
    <location>
        <begin position="197"/>
        <end position="263"/>
    </location>
</feature>
<dbReference type="AlphaFoldDB" id="A0A1H7PX14"/>
<dbReference type="EMBL" id="FOAA01000015">
    <property type="protein sequence ID" value="SEL39934.1"/>
    <property type="molecule type" value="Genomic_DNA"/>
</dbReference>
<dbReference type="GO" id="GO:0003700">
    <property type="term" value="F:DNA-binding transcription factor activity"/>
    <property type="evidence" value="ECO:0007669"/>
    <property type="project" value="InterPro"/>
</dbReference>
<evidence type="ECO:0000313" key="9">
    <source>
        <dbReference type="Proteomes" id="UP000199256"/>
    </source>
</evidence>
<dbReference type="SUPFAM" id="SSF50331">
    <property type="entry name" value="MOP-like"/>
    <property type="match status" value="2"/>
</dbReference>
<dbReference type="GO" id="GO:0015689">
    <property type="term" value="P:molybdate ion transport"/>
    <property type="evidence" value="ECO:0007669"/>
    <property type="project" value="UniProtKB-UniRule"/>
</dbReference>
<name>A0A1H7PX14_9GAMM</name>
<dbReference type="InterPro" id="IPR000847">
    <property type="entry name" value="LysR_HTH_N"/>
</dbReference>
<dbReference type="Gene3D" id="1.10.10.10">
    <property type="entry name" value="Winged helix-like DNA-binding domain superfamily/Winged helix DNA-binding domain"/>
    <property type="match status" value="1"/>
</dbReference>
<dbReference type="SUPFAM" id="SSF46785">
    <property type="entry name" value="Winged helix' DNA-binding domain"/>
    <property type="match status" value="1"/>
</dbReference>
<dbReference type="PROSITE" id="PS51866">
    <property type="entry name" value="MOP"/>
    <property type="match status" value="2"/>
</dbReference>
<sequence length="265" mass="28448">MQPEIEGQFWFKLQGKPFLGSARIQLLEQVAATGSISAAARAIGMSYKAAWDAIDAMNNLSDQPLLKRQAGGRHGGGTRLTAHGEQVIAQYRAAEKAYQAFLEHMAQSTGELGDVWTLMRKLSMRTTARNHYQGKVSRITQGAVSDEVTVDIGQGLEVHAVVTHEAGQELGLEQGRAVHVLIKSSFVVLGEVTGDMRVSARNRLPGTVAHVEAGPVNAEVKLDLGHGRVLTAIVTREALDEGWLTQGAEACALIKASHVLLAVND</sequence>
<gene>
    <name evidence="8" type="ORF">SAMN05444515_11541</name>
</gene>
<dbReference type="Proteomes" id="UP000199256">
    <property type="component" value="Unassembled WGS sequence"/>
</dbReference>
<dbReference type="Gene3D" id="2.40.50.100">
    <property type="match status" value="2"/>
</dbReference>
<dbReference type="InterPro" id="IPR004606">
    <property type="entry name" value="Mop_domain"/>
</dbReference>
<evidence type="ECO:0000256" key="2">
    <source>
        <dbReference type="ARBA" id="ARBA00022448"/>
    </source>
</evidence>
<keyword evidence="2 5" id="KW-0813">Transport</keyword>
<evidence type="ECO:0000256" key="1">
    <source>
        <dbReference type="ARBA" id="ARBA00008110"/>
    </source>
</evidence>
<evidence type="ECO:0000259" key="7">
    <source>
        <dbReference type="PROSITE" id="PS51866"/>
    </source>
</evidence>